<dbReference type="InterPro" id="IPR027291">
    <property type="entry name" value="Glyco_hydro_38_N_sf"/>
</dbReference>
<dbReference type="EMBL" id="JARKHS020014679">
    <property type="protein sequence ID" value="KAK8775018.1"/>
    <property type="molecule type" value="Genomic_DNA"/>
</dbReference>
<dbReference type="GO" id="GO:0005764">
    <property type="term" value="C:lysosome"/>
    <property type="evidence" value="ECO:0007669"/>
    <property type="project" value="TreeGrafter"/>
</dbReference>
<dbReference type="Pfam" id="PF01074">
    <property type="entry name" value="Glyco_hydro_38N"/>
    <property type="match status" value="1"/>
</dbReference>
<evidence type="ECO:0000313" key="3">
    <source>
        <dbReference type="Proteomes" id="UP001321473"/>
    </source>
</evidence>
<feature type="domain" description="Glycoside hydrolase family 38 N-terminal" evidence="1">
    <location>
        <begin position="1"/>
        <end position="55"/>
    </location>
</feature>
<dbReference type="PANTHER" id="PTHR11607:SF3">
    <property type="entry name" value="LYSOSOMAL ALPHA-MANNOSIDASE"/>
    <property type="match status" value="1"/>
</dbReference>
<dbReference type="SUPFAM" id="SSF88713">
    <property type="entry name" value="Glycoside hydrolase/deacetylase"/>
    <property type="match status" value="1"/>
</dbReference>
<dbReference type="InterPro" id="IPR050843">
    <property type="entry name" value="Glycosyl_Hydrlase_38"/>
</dbReference>
<dbReference type="InterPro" id="IPR011330">
    <property type="entry name" value="Glyco_hydro/deAcase_b/a-brl"/>
</dbReference>
<name>A0AAQ4EK83_AMBAM</name>
<accession>A0AAQ4EK83</accession>
<dbReference type="InterPro" id="IPR000602">
    <property type="entry name" value="Glyco_hydro_38_N"/>
</dbReference>
<dbReference type="GO" id="GO:0006013">
    <property type="term" value="P:mannose metabolic process"/>
    <property type="evidence" value="ECO:0007669"/>
    <property type="project" value="InterPro"/>
</dbReference>
<dbReference type="GO" id="GO:0004559">
    <property type="term" value="F:alpha-mannosidase activity"/>
    <property type="evidence" value="ECO:0007669"/>
    <property type="project" value="InterPro"/>
</dbReference>
<dbReference type="AlphaFoldDB" id="A0AAQ4EK83"/>
<evidence type="ECO:0000313" key="2">
    <source>
        <dbReference type="EMBL" id="KAK8775018.1"/>
    </source>
</evidence>
<protein>
    <recommendedName>
        <fullName evidence="1">Glycoside hydrolase family 38 N-terminal domain-containing protein</fullName>
    </recommendedName>
</protein>
<gene>
    <name evidence="2" type="ORF">V5799_010449</name>
</gene>
<comment type="caution">
    <text evidence="2">The sequence shown here is derived from an EMBL/GenBank/DDBJ whole genome shotgun (WGS) entry which is preliminary data.</text>
</comment>
<proteinExistence type="predicted"/>
<organism evidence="2 3">
    <name type="scientific">Amblyomma americanum</name>
    <name type="common">Lone star tick</name>
    <dbReference type="NCBI Taxonomy" id="6943"/>
    <lineage>
        <taxon>Eukaryota</taxon>
        <taxon>Metazoa</taxon>
        <taxon>Ecdysozoa</taxon>
        <taxon>Arthropoda</taxon>
        <taxon>Chelicerata</taxon>
        <taxon>Arachnida</taxon>
        <taxon>Acari</taxon>
        <taxon>Parasitiformes</taxon>
        <taxon>Ixodida</taxon>
        <taxon>Ixodoidea</taxon>
        <taxon>Ixodidae</taxon>
        <taxon>Amblyomminae</taxon>
        <taxon>Amblyomma</taxon>
    </lineage>
</organism>
<reference evidence="2 3" key="1">
    <citation type="journal article" date="2023" name="Arcadia Sci">
        <title>De novo assembly of a long-read Amblyomma americanum tick genome.</title>
        <authorList>
            <person name="Chou S."/>
            <person name="Poskanzer K.E."/>
            <person name="Rollins M."/>
            <person name="Thuy-Boun P.S."/>
        </authorList>
    </citation>
    <scope>NUCLEOTIDE SEQUENCE [LARGE SCALE GENOMIC DNA]</scope>
    <source>
        <strain evidence="2">F_SG_1</strain>
        <tissue evidence="2">Salivary glands</tissue>
    </source>
</reference>
<keyword evidence="3" id="KW-1185">Reference proteome</keyword>
<dbReference type="Proteomes" id="UP001321473">
    <property type="component" value="Unassembled WGS sequence"/>
</dbReference>
<evidence type="ECO:0000259" key="1">
    <source>
        <dbReference type="Pfam" id="PF01074"/>
    </source>
</evidence>
<dbReference type="Gene3D" id="3.20.110.10">
    <property type="entry name" value="Glycoside hydrolase 38, N terminal domain"/>
    <property type="match status" value="1"/>
</dbReference>
<sequence length="94" mass="10438">MNDEATTHYTATVDEMSLGLRWLNATFGQCGRARVAWQIDPFGHARQEAALFAQTPLFGVRKGAKFSNLAAKLRYCRLLVDQRSAGVYNANSNT</sequence>
<dbReference type="PANTHER" id="PTHR11607">
    <property type="entry name" value="ALPHA-MANNOSIDASE"/>
    <property type="match status" value="1"/>
</dbReference>